<organism evidence="2 3">
    <name type="scientific">Methylobacterium soli</name>
    <dbReference type="NCBI Taxonomy" id="553447"/>
    <lineage>
        <taxon>Bacteria</taxon>
        <taxon>Pseudomonadati</taxon>
        <taxon>Pseudomonadota</taxon>
        <taxon>Alphaproteobacteria</taxon>
        <taxon>Hyphomicrobiales</taxon>
        <taxon>Methylobacteriaceae</taxon>
        <taxon>Methylobacterium</taxon>
    </lineage>
</organism>
<sequence>MAKPVHRRLSGADFDTWLIATSRETVQRSRALLERTRPSVATEPPVSHAGGPDPRDGSPPEPDEQTARP</sequence>
<comment type="caution">
    <text evidence="2">The sequence shown here is derived from an EMBL/GenBank/DDBJ whole genome shotgun (WGS) entry which is preliminary data.</text>
</comment>
<accession>A0A6L3ST97</accession>
<dbReference type="AlphaFoldDB" id="A0A6L3ST97"/>
<dbReference type="Proteomes" id="UP000474159">
    <property type="component" value="Unassembled WGS sequence"/>
</dbReference>
<dbReference type="OrthoDB" id="9999326at2"/>
<name>A0A6L3ST97_9HYPH</name>
<dbReference type="EMBL" id="VZZK01000054">
    <property type="protein sequence ID" value="KAB1071552.1"/>
    <property type="molecule type" value="Genomic_DNA"/>
</dbReference>
<proteinExistence type="predicted"/>
<evidence type="ECO:0000313" key="2">
    <source>
        <dbReference type="EMBL" id="KAB1071552.1"/>
    </source>
</evidence>
<evidence type="ECO:0000256" key="1">
    <source>
        <dbReference type="SAM" id="MobiDB-lite"/>
    </source>
</evidence>
<reference evidence="2 3" key="1">
    <citation type="submission" date="2019-09" db="EMBL/GenBank/DDBJ databases">
        <title>YIM 48816 draft genome.</title>
        <authorList>
            <person name="Jiang L."/>
        </authorList>
    </citation>
    <scope>NUCLEOTIDE SEQUENCE [LARGE SCALE GENOMIC DNA]</scope>
    <source>
        <strain evidence="2 3">YIM 48816</strain>
    </source>
</reference>
<protein>
    <submittedName>
        <fullName evidence="2">Uncharacterized protein</fullName>
    </submittedName>
</protein>
<keyword evidence="3" id="KW-1185">Reference proteome</keyword>
<evidence type="ECO:0000313" key="3">
    <source>
        <dbReference type="Proteomes" id="UP000474159"/>
    </source>
</evidence>
<feature type="region of interest" description="Disordered" evidence="1">
    <location>
        <begin position="29"/>
        <end position="69"/>
    </location>
</feature>
<gene>
    <name evidence="2" type="ORF">F6X53_28970</name>
</gene>
<dbReference type="RefSeq" id="WP_151004898.1">
    <property type="nucleotide sequence ID" value="NZ_BPQY01000237.1"/>
</dbReference>